<proteinExistence type="predicted"/>
<name>A0AAD3D4X9_9STRA</name>
<dbReference type="EMBL" id="BLLK01000058">
    <property type="protein sequence ID" value="GFH57833.1"/>
    <property type="molecule type" value="Genomic_DNA"/>
</dbReference>
<accession>A0AAD3D4X9</accession>
<organism evidence="1 2">
    <name type="scientific">Chaetoceros tenuissimus</name>
    <dbReference type="NCBI Taxonomy" id="426638"/>
    <lineage>
        <taxon>Eukaryota</taxon>
        <taxon>Sar</taxon>
        <taxon>Stramenopiles</taxon>
        <taxon>Ochrophyta</taxon>
        <taxon>Bacillariophyta</taxon>
        <taxon>Coscinodiscophyceae</taxon>
        <taxon>Chaetocerotophycidae</taxon>
        <taxon>Chaetocerotales</taxon>
        <taxon>Chaetocerotaceae</taxon>
        <taxon>Chaetoceros</taxon>
    </lineage>
</organism>
<reference evidence="1 2" key="1">
    <citation type="journal article" date="2021" name="Sci. Rep.">
        <title>The genome of the diatom Chaetoceros tenuissimus carries an ancient integrated fragment of an extant virus.</title>
        <authorList>
            <person name="Hongo Y."/>
            <person name="Kimura K."/>
            <person name="Takaki Y."/>
            <person name="Yoshida Y."/>
            <person name="Baba S."/>
            <person name="Kobayashi G."/>
            <person name="Nagasaki K."/>
            <person name="Hano T."/>
            <person name="Tomaru Y."/>
        </authorList>
    </citation>
    <scope>NUCLEOTIDE SEQUENCE [LARGE SCALE GENOMIC DNA]</scope>
    <source>
        <strain evidence="1 2">NIES-3715</strain>
    </source>
</reference>
<comment type="caution">
    <text evidence="1">The sequence shown here is derived from an EMBL/GenBank/DDBJ whole genome shotgun (WGS) entry which is preliminary data.</text>
</comment>
<gene>
    <name evidence="1" type="ORF">CTEN210_14308</name>
</gene>
<dbReference type="AlphaFoldDB" id="A0AAD3D4X9"/>
<evidence type="ECO:0000313" key="2">
    <source>
        <dbReference type="Proteomes" id="UP001054902"/>
    </source>
</evidence>
<protein>
    <submittedName>
        <fullName evidence="1">Uncharacterized protein</fullName>
    </submittedName>
</protein>
<keyword evidence="2" id="KW-1185">Reference proteome</keyword>
<evidence type="ECO:0000313" key="1">
    <source>
        <dbReference type="EMBL" id="GFH57833.1"/>
    </source>
</evidence>
<sequence length="92" mass="10461">MVSEGSIYKSFRTSFLKSENPFTFMAKVKYNGKHDEETWQFSFLPLGFRKGNASGAACICLSPKDRQITKPFHDVDVTYKSLQELISFHTGS</sequence>
<dbReference type="Proteomes" id="UP001054902">
    <property type="component" value="Unassembled WGS sequence"/>
</dbReference>